<protein>
    <recommendedName>
        <fullName evidence="5">DUF5667 domain-containing protein</fullName>
    </recommendedName>
</protein>
<feature type="coiled-coil region" evidence="1">
    <location>
        <begin position="174"/>
        <end position="243"/>
    </location>
</feature>
<evidence type="ECO:0000256" key="1">
    <source>
        <dbReference type="SAM" id="Coils"/>
    </source>
</evidence>
<name>A0A1W9NZ54_UNCC3</name>
<dbReference type="EMBL" id="MZGJ01000004">
    <property type="protein sequence ID" value="OQX51398.1"/>
    <property type="molecule type" value="Genomic_DNA"/>
</dbReference>
<evidence type="ECO:0008006" key="5">
    <source>
        <dbReference type="Google" id="ProtNLM"/>
    </source>
</evidence>
<keyword evidence="2" id="KW-0732">Signal</keyword>
<organism evidence="3 4">
    <name type="scientific">candidate division CPR3 bacterium 4484_211</name>
    <dbReference type="NCBI Taxonomy" id="1968527"/>
    <lineage>
        <taxon>Bacteria</taxon>
        <taxon>Bacteria division CPR3</taxon>
    </lineage>
</organism>
<accession>A0A1W9NZ54</accession>
<feature type="signal peptide" evidence="2">
    <location>
        <begin position="1"/>
        <end position="23"/>
    </location>
</feature>
<dbReference type="STRING" id="1968527.B5M47_00900"/>
<reference evidence="4" key="1">
    <citation type="submission" date="2017-03" db="EMBL/GenBank/DDBJ databases">
        <title>Novel pathways for hydrocarbon cycling and metabolic interdependencies in hydrothermal sediment communities.</title>
        <authorList>
            <person name="Dombrowski N."/>
            <person name="Seitz K."/>
            <person name="Teske A."/>
            <person name="Baker B."/>
        </authorList>
    </citation>
    <scope>NUCLEOTIDE SEQUENCE [LARGE SCALE GENOMIC DNA]</scope>
</reference>
<feature type="chain" id="PRO_5013094638" description="DUF5667 domain-containing protein" evidence="2">
    <location>
        <begin position="24"/>
        <end position="414"/>
    </location>
</feature>
<comment type="caution">
    <text evidence="3">The sequence shown here is derived from an EMBL/GenBank/DDBJ whole genome shotgun (WGS) entry which is preliminary data.</text>
</comment>
<keyword evidence="1" id="KW-0175">Coiled coil</keyword>
<evidence type="ECO:0000256" key="2">
    <source>
        <dbReference type="SAM" id="SignalP"/>
    </source>
</evidence>
<dbReference type="Proteomes" id="UP000192520">
    <property type="component" value="Unassembled WGS sequence"/>
</dbReference>
<evidence type="ECO:0000313" key="3">
    <source>
        <dbReference type="EMBL" id="OQX51398.1"/>
    </source>
</evidence>
<gene>
    <name evidence="3" type="ORF">B5M47_00900</name>
</gene>
<sequence length="414" mass="45945">MKKKIFKVALTSVFLLTPFLVWLSPQEPQALSPFELNQHLTGQYQAQKKQYLQVLSSYQQIKDDFVTARQRYLQAQNAANSNLFLKKIQTYFPSAIDTMISYLETAQKRIENSSALSSEEKQALIAEIQTDINYLQKQKHSFTSVPDLGTAKENARTLKDYWLKNRLRARKWSCQILQAKVENILTRLENTANRLEEKIKSLQAEDQDIDELLKEIANFRTKISQAREELNAVQEKCNGLADSGNNLSFSEVHQQIKQVNQLLREAHRDLTAIARKLTKYRHKQIKVFAGTGVIHTKGSGKMAALGNGSVTGTVDPAGGGSLTIIDQNGDAQVDTNGQGHKEEIGNNEVKYTGIGTISVTGSNIIVIINGSGLDITAKGTGKVLLKGNLTYQIGGSNEWKKVLPGGVEASLSIR</sequence>
<evidence type="ECO:0000313" key="4">
    <source>
        <dbReference type="Proteomes" id="UP000192520"/>
    </source>
</evidence>
<proteinExistence type="predicted"/>
<dbReference type="AlphaFoldDB" id="A0A1W9NZ54"/>